<dbReference type="AlphaFoldDB" id="A0A8S9XSM4"/>
<sequence>MELVRYSVKYQTQTLTKKSGTLIAVSHSNILILHGLFELNGSRIMVADLYLSTIQHEERWSYFSIKTKPFIRRLIIL</sequence>
<organism evidence="1 2">
    <name type="scientific">Apolygus lucorum</name>
    <name type="common">Small green plant bug</name>
    <name type="synonym">Lygocoris lucorum</name>
    <dbReference type="NCBI Taxonomy" id="248454"/>
    <lineage>
        <taxon>Eukaryota</taxon>
        <taxon>Metazoa</taxon>
        <taxon>Ecdysozoa</taxon>
        <taxon>Arthropoda</taxon>
        <taxon>Hexapoda</taxon>
        <taxon>Insecta</taxon>
        <taxon>Pterygota</taxon>
        <taxon>Neoptera</taxon>
        <taxon>Paraneoptera</taxon>
        <taxon>Hemiptera</taxon>
        <taxon>Heteroptera</taxon>
        <taxon>Panheteroptera</taxon>
        <taxon>Cimicomorpha</taxon>
        <taxon>Miridae</taxon>
        <taxon>Mirini</taxon>
        <taxon>Apolygus</taxon>
    </lineage>
</organism>
<dbReference type="EMBL" id="WIXP02000004">
    <property type="protein sequence ID" value="KAF6211569.1"/>
    <property type="molecule type" value="Genomic_DNA"/>
</dbReference>
<comment type="caution">
    <text evidence="1">The sequence shown here is derived from an EMBL/GenBank/DDBJ whole genome shotgun (WGS) entry which is preliminary data.</text>
</comment>
<keyword evidence="2" id="KW-1185">Reference proteome</keyword>
<name>A0A8S9XSM4_APOLU</name>
<evidence type="ECO:0000313" key="1">
    <source>
        <dbReference type="EMBL" id="KAF6211569.1"/>
    </source>
</evidence>
<protein>
    <submittedName>
        <fullName evidence="1">Uncharacterized protein</fullName>
    </submittedName>
</protein>
<accession>A0A8S9XSM4</accession>
<gene>
    <name evidence="1" type="ORF">GE061_012082</name>
</gene>
<evidence type="ECO:0000313" key="2">
    <source>
        <dbReference type="Proteomes" id="UP000466442"/>
    </source>
</evidence>
<proteinExistence type="predicted"/>
<dbReference type="Proteomes" id="UP000466442">
    <property type="component" value="Unassembled WGS sequence"/>
</dbReference>
<reference evidence="1" key="1">
    <citation type="journal article" date="2021" name="Mol. Ecol. Resour.">
        <title>Apolygus lucorum genome provides insights into omnivorousness and mesophyll feeding.</title>
        <authorList>
            <person name="Liu Y."/>
            <person name="Liu H."/>
            <person name="Wang H."/>
            <person name="Huang T."/>
            <person name="Liu B."/>
            <person name="Yang B."/>
            <person name="Yin L."/>
            <person name="Li B."/>
            <person name="Zhang Y."/>
            <person name="Zhang S."/>
            <person name="Jiang F."/>
            <person name="Zhang X."/>
            <person name="Ren Y."/>
            <person name="Wang B."/>
            <person name="Wang S."/>
            <person name="Lu Y."/>
            <person name="Wu K."/>
            <person name="Fan W."/>
            <person name="Wang G."/>
        </authorList>
    </citation>
    <scope>NUCLEOTIDE SEQUENCE</scope>
    <source>
        <strain evidence="1">12Hb</strain>
    </source>
</reference>